<proteinExistence type="predicted"/>
<organism evidence="1 2">
    <name type="scientific">Naganishia cerealis</name>
    <dbReference type="NCBI Taxonomy" id="610337"/>
    <lineage>
        <taxon>Eukaryota</taxon>
        <taxon>Fungi</taxon>
        <taxon>Dikarya</taxon>
        <taxon>Basidiomycota</taxon>
        <taxon>Agaricomycotina</taxon>
        <taxon>Tremellomycetes</taxon>
        <taxon>Filobasidiales</taxon>
        <taxon>Filobasidiaceae</taxon>
        <taxon>Naganishia</taxon>
    </lineage>
</organism>
<dbReference type="Proteomes" id="UP001241377">
    <property type="component" value="Unassembled WGS sequence"/>
</dbReference>
<sequence>MIALEGKGIPEAARKLGVFAQTLQVTNKHFANLEKQVRGLKRKLAVTEIDLESKHKALNDITEKSGSVLEPPVKRRRKAADSLKENTDETRPSFPGKVEFPGNVEYSAASPLPPTSKGHIVTTVISANQKTSSNASKPKPLANRKVNTSKAVYINASTSTEESSSIRESLQETVGMPSDVESVSADPSSKRPTALQQNFIQDFKLIQTLLLPPVTSGSIPCSEADRQNVLLDQALDVISQTTQALRLAYSSVTNTQGSQEPQQNMLQPTCVAEVTHDTVTVKSPNRMVDLVATVLSRFLPAILGRLEGSAAQGKVIFAVAKGVIKPAIEHFRSHFFNTRGLEDGRVHNHQDIMATKRFLHTTKKLLGSLLQVVPEYSLADQIGSPGRYSPFMEMIAFWSTEALCTGIRTLRTSSTTSERAELATLDENGNPVNGAIAALVELTGKCLPYLNSSSMNAYAPDKDSGAKTNSTVRSVATRVCDSITQLIAELDVDANSSMAAFHGDTQLDAVDQEEGGTAERILSETHKQSASRWVHLGIDRENLLAICRLAECLMVHECQDVGDEAYDGVYGWLENLMRKE</sequence>
<name>A0ACC2VQX6_9TREE</name>
<protein>
    <submittedName>
        <fullName evidence="1">Uncharacterized protein</fullName>
    </submittedName>
</protein>
<keyword evidence="2" id="KW-1185">Reference proteome</keyword>
<gene>
    <name evidence="1" type="ORF">QFC19_005130</name>
</gene>
<evidence type="ECO:0000313" key="2">
    <source>
        <dbReference type="Proteomes" id="UP001241377"/>
    </source>
</evidence>
<evidence type="ECO:0000313" key="1">
    <source>
        <dbReference type="EMBL" id="KAJ9101479.1"/>
    </source>
</evidence>
<comment type="caution">
    <text evidence="1">The sequence shown here is derived from an EMBL/GenBank/DDBJ whole genome shotgun (WGS) entry which is preliminary data.</text>
</comment>
<reference evidence="1" key="1">
    <citation type="submission" date="2023-04" db="EMBL/GenBank/DDBJ databases">
        <title>Draft Genome sequencing of Naganishia species isolated from polar environments using Oxford Nanopore Technology.</title>
        <authorList>
            <person name="Leo P."/>
            <person name="Venkateswaran K."/>
        </authorList>
    </citation>
    <scope>NUCLEOTIDE SEQUENCE</scope>
    <source>
        <strain evidence="1">MNA-CCFEE 5261</strain>
    </source>
</reference>
<dbReference type="EMBL" id="JASBWR010000057">
    <property type="protein sequence ID" value="KAJ9101479.1"/>
    <property type="molecule type" value="Genomic_DNA"/>
</dbReference>
<accession>A0ACC2VQX6</accession>